<organism evidence="2 3">
    <name type="scientific">Aeromonas veronii</name>
    <dbReference type="NCBI Taxonomy" id="654"/>
    <lineage>
        <taxon>Bacteria</taxon>
        <taxon>Pseudomonadati</taxon>
        <taxon>Pseudomonadota</taxon>
        <taxon>Gammaproteobacteria</taxon>
        <taxon>Aeromonadales</taxon>
        <taxon>Aeromonadaceae</taxon>
        <taxon>Aeromonas</taxon>
    </lineage>
</organism>
<dbReference type="RefSeq" id="WP_120416404.1">
    <property type="nucleotide sequence ID" value="NZ_RAWX01000009.1"/>
</dbReference>
<dbReference type="AlphaFoldDB" id="A0A3A9IC38"/>
<name>A0A3A9IC38_AERVE</name>
<dbReference type="Proteomes" id="UP000281725">
    <property type="component" value="Unassembled WGS sequence"/>
</dbReference>
<reference evidence="2 3" key="1">
    <citation type="submission" date="2018-09" db="EMBL/GenBank/DDBJ databases">
        <title>Genome sequencing of Aeromonas veronii MS-17-88.</title>
        <authorList>
            <person name="Tekedar H.C."/>
            <person name="Arick M.A."/>
            <person name="Hsu C.-Y."/>
            <person name="Thrash A."/>
            <person name="Karsi A."/>
            <person name="Lawrence M.L."/>
            <person name="Abdelhamed H."/>
        </authorList>
    </citation>
    <scope>NUCLEOTIDE SEQUENCE [LARGE SCALE GENOMIC DNA]</scope>
    <source>
        <strain evidence="2 3">MS 17-88</strain>
    </source>
</reference>
<comment type="caution">
    <text evidence="2">The sequence shown here is derived from an EMBL/GenBank/DDBJ whole genome shotgun (WGS) entry which is preliminary data.</text>
</comment>
<gene>
    <name evidence="2" type="ORF">D6R50_24175</name>
</gene>
<evidence type="ECO:0000313" key="3">
    <source>
        <dbReference type="Proteomes" id="UP000281725"/>
    </source>
</evidence>
<accession>A0A3A9IC38</accession>
<protein>
    <submittedName>
        <fullName evidence="2">Uncharacterized protein</fullName>
    </submittedName>
</protein>
<evidence type="ECO:0000313" key="2">
    <source>
        <dbReference type="EMBL" id="RKJ83802.1"/>
    </source>
</evidence>
<keyword evidence="1" id="KW-0175">Coiled coil</keyword>
<proteinExistence type="predicted"/>
<feature type="coiled-coil region" evidence="1">
    <location>
        <begin position="108"/>
        <end position="156"/>
    </location>
</feature>
<evidence type="ECO:0000256" key="1">
    <source>
        <dbReference type="SAM" id="Coils"/>
    </source>
</evidence>
<dbReference type="EMBL" id="RAWX01000009">
    <property type="protein sequence ID" value="RKJ83802.1"/>
    <property type="molecule type" value="Genomic_DNA"/>
</dbReference>
<sequence length="267" mass="30438">MSEREDGQTFVGPVKYVAGNDVNVTQYLNNLGPELTPSQRWELNILVNKLNQEYDEPPKDTWMYVHDAIGLKNIEAYRLAHFRTAKAILTLLLERAEIAHQSCCLIDVDELQQSQQRLLDECQRLKALATHERQLNEQNTRELLQHQRQLDAVTKQRDGSLRAQLDLKQKISGLVAELATNQEAASKTRRAKNAWRIGLFLVLMLSGSGIGLQNQLHAEALTQERSRLTVCEYAGAPYNWGARIKTATGMQKCVKSRTGQYLWQPER</sequence>